<dbReference type="GO" id="GO:0016020">
    <property type="term" value="C:membrane"/>
    <property type="evidence" value="ECO:0007669"/>
    <property type="project" value="UniProtKB-SubCell"/>
</dbReference>
<feature type="transmembrane region" description="Helical" evidence="7">
    <location>
        <begin position="17"/>
        <end position="38"/>
    </location>
</feature>
<feature type="transmembrane region" description="Helical" evidence="7">
    <location>
        <begin position="211"/>
        <end position="235"/>
    </location>
</feature>
<evidence type="ECO:0000313" key="10">
    <source>
        <dbReference type="Proteomes" id="UP001321749"/>
    </source>
</evidence>
<keyword evidence="4 7" id="KW-0472">Membrane</keyword>
<evidence type="ECO:0000256" key="5">
    <source>
        <dbReference type="ARBA" id="ARBA00038359"/>
    </source>
</evidence>
<reference evidence="9" key="2">
    <citation type="submission" date="2023-06" db="EMBL/GenBank/DDBJ databases">
        <authorList>
            <consortium name="Lawrence Berkeley National Laboratory"/>
            <person name="Mondo S.J."/>
            <person name="Hensen N."/>
            <person name="Bonometti L."/>
            <person name="Westerberg I."/>
            <person name="Brannstrom I.O."/>
            <person name="Guillou S."/>
            <person name="Cros-Aarteil S."/>
            <person name="Calhoun S."/>
            <person name="Haridas S."/>
            <person name="Kuo A."/>
            <person name="Pangilinan J."/>
            <person name="Riley R."/>
            <person name="Labutti K."/>
            <person name="Andreopoulos B."/>
            <person name="Lipzen A."/>
            <person name="Chen C."/>
            <person name="Yanf M."/>
            <person name="Daum C."/>
            <person name="Ng V."/>
            <person name="Clum A."/>
            <person name="Steindorff A."/>
            <person name="Ohm R."/>
            <person name="Martin F."/>
            <person name="Silar P."/>
            <person name="Natvig D."/>
            <person name="Lalanne C."/>
            <person name="Gautier V."/>
            <person name="Ament-Velasquez S.L."/>
            <person name="Kruys A."/>
            <person name="Hutchinson M.I."/>
            <person name="Powell A.J."/>
            <person name="Barry K."/>
            <person name="Miller A.N."/>
            <person name="Grigoriev I.V."/>
            <person name="Debuchy R."/>
            <person name="Gladieux P."/>
            <person name="Thoren M.H."/>
            <person name="Johannesson H."/>
        </authorList>
    </citation>
    <scope>NUCLEOTIDE SEQUENCE</scope>
    <source>
        <strain evidence="9">PSN324</strain>
    </source>
</reference>
<evidence type="ECO:0000256" key="1">
    <source>
        <dbReference type="ARBA" id="ARBA00004141"/>
    </source>
</evidence>
<gene>
    <name evidence="9" type="ORF">QBC42DRAFT_288825</name>
</gene>
<feature type="transmembrane region" description="Helical" evidence="7">
    <location>
        <begin position="178"/>
        <end position="199"/>
    </location>
</feature>
<dbReference type="PANTHER" id="PTHR33048">
    <property type="entry name" value="PTH11-LIKE INTEGRAL MEMBRANE PROTEIN (AFU_ORTHOLOGUE AFUA_5G11245)"/>
    <property type="match status" value="1"/>
</dbReference>
<reference evidence="9" key="1">
    <citation type="journal article" date="2023" name="Mol. Phylogenet. Evol.">
        <title>Genome-scale phylogeny and comparative genomics of the fungal order Sordariales.</title>
        <authorList>
            <person name="Hensen N."/>
            <person name="Bonometti L."/>
            <person name="Westerberg I."/>
            <person name="Brannstrom I.O."/>
            <person name="Guillou S."/>
            <person name="Cros-Aarteil S."/>
            <person name="Calhoun S."/>
            <person name="Haridas S."/>
            <person name="Kuo A."/>
            <person name="Mondo S."/>
            <person name="Pangilinan J."/>
            <person name="Riley R."/>
            <person name="LaButti K."/>
            <person name="Andreopoulos B."/>
            <person name="Lipzen A."/>
            <person name="Chen C."/>
            <person name="Yan M."/>
            <person name="Daum C."/>
            <person name="Ng V."/>
            <person name="Clum A."/>
            <person name="Steindorff A."/>
            <person name="Ohm R.A."/>
            <person name="Martin F."/>
            <person name="Silar P."/>
            <person name="Natvig D.O."/>
            <person name="Lalanne C."/>
            <person name="Gautier V."/>
            <person name="Ament-Velasquez S.L."/>
            <person name="Kruys A."/>
            <person name="Hutchinson M.I."/>
            <person name="Powell A.J."/>
            <person name="Barry K."/>
            <person name="Miller A.N."/>
            <person name="Grigoriev I.V."/>
            <person name="Debuchy R."/>
            <person name="Gladieux P."/>
            <person name="Hiltunen Thoren M."/>
            <person name="Johannesson H."/>
        </authorList>
    </citation>
    <scope>NUCLEOTIDE SEQUENCE</scope>
    <source>
        <strain evidence="9">PSN324</strain>
    </source>
</reference>
<evidence type="ECO:0000256" key="3">
    <source>
        <dbReference type="ARBA" id="ARBA00022989"/>
    </source>
</evidence>
<comment type="caution">
    <text evidence="9">The sequence shown here is derived from an EMBL/GenBank/DDBJ whole genome shotgun (WGS) entry which is preliminary data.</text>
</comment>
<dbReference type="PANTHER" id="PTHR33048:SF129">
    <property type="entry name" value="INTEGRAL MEMBRANE PROTEIN-RELATED"/>
    <property type="match status" value="1"/>
</dbReference>
<dbReference type="InterPro" id="IPR049326">
    <property type="entry name" value="Rhodopsin_dom_fungi"/>
</dbReference>
<feature type="region of interest" description="Disordered" evidence="6">
    <location>
        <begin position="299"/>
        <end position="330"/>
    </location>
</feature>
<dbReference type="Proteomes" id="UP001321749">
    <property type="component" value="Unassembled WGS sequence"/>
</dbReference>
<comment type="subcellular location">
    <subcellularLocation>
        <location evidence="1">Membrane</location>
        <topology evidence="1">Multi-pass membrane protein</topology>
    </subcellularLocation>
</comment>
<evidence type="ECO:0000313" key="9">
    <source>
        <dbReference type="EMBL" id="KAK4460117.1"/>
    </source>
</evidence>
<protein>
    <recommendedName>
        <fullName evidence="8">Rhodopsin domain-containing protein</fullName>
    </recommendedName>
</protein>
<sequence length="330" mass="35911">MNLNDAPPPFSDRGVEIIILSCVLHSLSIPILVTRIWTRCRPSVRLGWDDWAILAAAVFDFVQWVLILIAVTNGLGRPSFYVPLAQLPIARLGLYFANHCSGWAIGLVKLSIACSLLRLRRESMAWRVFLAAMMVLSIAIAITTSGFLFASCKPLAAVWKPKTPSSVCLPRTLMSKGILSTAALTVATDFILALLPITFVRHIRRSARERVIVAIIMGLGLVASSASICKIASVLTKRLTGDPLRDGVDVTIWGITEIQLGIMAACIPCIKSLVERWLVRIGLISRRRGPTLYHLELEDSSSGCQPRDDCGRTAQPPDTGTGTGTGTEHD</sequence>
<dbReference type="AlphaFoldDB" id="A0AAV9HL96"/>
<proteinExistence type="inferred from homology"/>
<evidence type="ECO:0000256" key="2">
    <source>
        <dbReference type="ARBA" id="ARBA00022692"/>
    </source>
</evidence>
<keyword evidence="2 7" id="KW-0812">Transmembrane</keyword>
<keyword evidence="10" id="KW-1185">Reference proteome</keyword>
<feature type="compositionally biased region" description="Gly residues" evidence="6">
    <location>
        <begin position="321"/>
        <end position="330"/>
    </location>
</feature>
<organism evidence="9 10">
    <name type="scientific">Cladorrhinum samala</name>
    <dbReference type="NCBI Taxonomy" id="585594"/>
    <lineage>
        <taxon>Eukaryota</taxon>
        <taxon>Fungi</taxon>
        <taxon>Dikarya</taxon>
        <taxon>Ascomycota</taxon>
        <taxon>Pezizomycotina</taxon>
        <taxon>Sordariomycetes</taxon>
        <taxon>Sordariomycetidae</taxon>
        <taxon>Sordariales</taxon>
        <taxon>Podosporaceae</taxon>
        <taxon>Cladorrhinum</taxon>
    </lineage>
</organism>
<accession>A0AAV9HL96</accession>
<dbReference type="EMBL" id="MU865019">
    <property type="protein sequence ID" value="KAK4460117.1"/>
    <property type="molecule type" value="Genomic_DNA"/>
</dbReference>
<dbReference type="InterPro" id="IPR052337">
    <property type="entry name" value="SAT4-like"/>
</dbReference>
<name>A0AAV9HL96_9PEZI</name>
<feature type="domain" description="Rhodopsin" evidence="8">
    <location>
        <begin position="35"/>
        <end position="276"/>
    </location>
</feature>
<feature type="transmembrane region" description="Helical" evidence="7">
    <location>
        <begin position="92"/>
        <end position="116"/>
    </location>
</feature>
<feature type="transmembrane region" description="Helical" evidence="7">
    <location>
        <begin position="128"/>
        <end position="150"/>
    </location>
</feature>
<feature type="transmembrane region" description="Helical" evidence="7">
    <location>
        <begin position="50"/>
        <end position="72"/>
    </location>
</feature>
<keyword evidence="3 7" id="KW-1133">Transmembrane helix</keyword>
<dbReference type="Pfam" id="PF20684">
    <property type="entry name" value="Fung_rhodopsin"/>
    <property type="match status" value="1"/>
</dbReference>
<evidence type="ECO:0000256" key="4">
    <source>
        <dbReference type="ARBA" id="ARBA00023136"/>
    </source>
</evidence>
<evidence type="ECO:0000256" key="6">
    <source>
        <dbReference type="SAM" id="MobiDB-lite"/>
    </source>
</evidence>
<evidence type="ECO:0000259" key="8">
    <source>
        <dbReference type="Pfam" id="PF20684"/>
    </source>
</evidence>
<evidence type="ECO:0000256" key="7">
    <source>
        <dbReference type="SAM" id="Phobius"/>
    </source>
</evidence>
<comment type="similarity">
    <text evidence="5">Belongs to the SAT4 family.</text>
</comment>